<organism evidence="4 5">
    <name type="scientific">Sphaerotilus natans subsp. natans DSM 6575</name>
    <dbReference type="NCBI Taxonomy" id="1286631"/>
    <lineage>
        <taxon>Bacteria</taxon>
        <taxon>Pseudomonadati</taxon>
        <taxon>Pseudomonadota</taxon>
        <taxon>Betaproteobacteria</taxon>
        <taxon>Burkholderiales</taxon>
        <taxon>Sphaerotilaceae</taxon>
        <taxon>Sphaerotilus</taxon>
    </lineage>
</organism>
<dbReference type="SUPFAM" id="SSF53335">
    <property type="entry name" value="S-adenosyl-L-methionine-dependent methyltransferases"/>
    <property type="match status" value="1"/>
</dbReference>
<evidence type="ECO:0000256" key="1">
    <source>
        <dbReference type="ARBA" id="ARBA00022603"/>
    </source>
</evidence>
<dbReference type="PIRSF" id="PIRSF018005">
    <property type="entry name" value="UCP018005"/>
    <property type="match status" value="1"/>
</dbReference>
<proteinExistence type="predicted"/>
<dbReference type="RefSeq" id="WP_051631631.1">
    <property type="nucleotide sequence ID" value="NZ_AZRA01000025.1"/>
</dbReference>
<evidence type="ECO:0000313" key="5">
    <source>
        <dbReference type="Proteomes" id="UP000026714"/>
    </source>
</evidence>
<dbReference type="InterPro" id="IPR019257">
    <property type="entry name" value="MeTrfase_dom"/>
</dbReference>
<dbReference type="InterPro" id="IPR029063">
    <property type="entry name" value="SAM-dependent_MTases_sf"/>
</dbReference>
<dbReference type="eggNOG" id="COG4301">
    <property type="taxonomic scope" value="Bacteria"/>
</dbReference>
<dbReference type="InterPro" id="IPR035094">
    <property type="entry name" value="EgtD"/>
</dbReference>
<dbReference type="STRING" id="34103.SAMN05421778_10871"/>
<comment type="caution">
    <text evidence="4">The sequence shown here is derived from an EMBL/GenBank/DDBJ whole genome shotgun (WGS) entry which is preliminary data.</text>
</comment>
<gene>
    <name evidence="4" type="ORF">X805_09930</name>
</gene>
<keyword evidence="1" id="KW-0489">Methyltransferase</keyword>
<dbReference type="InterPro" id="IPR051128">
    <property type="entry name" value="EgtD_Methyltrsf_superfamily"/>
</dbReference>
<keyword evidence="2" id="KW-0808">Transferase</keyword>
<reference evidence="4 5" key="1">
    <citation type="journal article" date="2014" name="FEMS Microbiol. Ecol.">
        <title>Sphaerotilus natans encrusted with nanoball-shaped Fe(III) oxide minerals formed by nitrate-reducing mixotrophic Fe(II) oxidation.</title>
        <authorList>
            <person name="Park S."/>
            <person name="Kim D.H."/>
            <person name="Lee J.H."/>
            <person name="Hur H.G."/>
        </authorList>
    </citation>
    <scope>NUCLEOTIDE SEQUENCE [LARGE SCALE GENOMIC DNA]</scope>
    <source>
        <strain evidence="4 5">DSM 6575</strain>
    </source>
</reference>
<evidence type="ECO:0000313" key="4">
    <source>
        <dbReference type="EMBL" id="KDB53408.1"/>
    </source>
</evidence>
<dbReference type="EMBL" id="AZRA01000025">
    <property type="protein sequence ID" value="KDB53408.1"/>
    <property type="molecule type" value="Genomic_DNA"/>
</dbReference>
<dbReference type="PATRIC" id="fig|1286631.3.peg.980"/>
<dbReference type="InterPro" id="IPR017804">
    <property type="entry name" value="MeTrfase_EgtD-like"/>
</dbReference>
<dbReference type="Pfam" id="PF10017">
    <property type="entry name" value="Methyltransf_33"/>
    <property type="match status" value="1"/>
</dbReference>
<dbReference type="Gene3D" id="3.40.50.150">
    <property type="entry name" value="Vaccinia Virus protein VP39"/>
    <property type="match status" value="1"/>
</dbReference>
<dbReference type="GO" id="GO:0032259">
    <property type="term" value="P:methylation"/>
    <property type="evidence" value="ECO:0007669"/>
    <property type="project" value="UniProtKB-KW"/>
</dbReference>
<keyword evidence="5" id="KW-1185">Reference proteome</keyword>
<dbReference type="AlphaFoldDB" id="A0A059KQM3"/>
<feature type="domain" description="Histidine-specific methyltransferase SAM-dependent" evidence="3">
    <location>
        <begin position="16"/>
        <end position="315"/>
    </location>
</feature>
<protein>
    <recommendedName>
        <fullName evidence="3">Histidine-specific methyltransferase SAM-dependent domain-containing protein</fullName>
    </recommendedName>
</protein>
<dbReference type="Proteomes" id="UP000026714">
    <property type="component" value="Unassembled WGS sequence"/>
</dbReference>
<name>A0A059KQM3_9BURK</name>
<sequence length="322" mass="36201">MTYRFHDCQPEFDDFHHSVISGLSASPKQIAPKFFYDEVGSKIFDAICDQPEYYVPAIERSIFETHAEDILASLQVQDCHLIEPGAGSSVKVRFLLDRVRPAMYVPMDISAEHLRASAARLAADYPGLPVHAVCVDHTKPYALPSDIPATRRVFFYPGSSLGNFDPAEAIRFLRDLRSKAGDDGRLLIGIDTKKPADVLNLAYNDPAGVTAAFNLNLLERLRKELASDVDPARFEHRAFYNAARGRIEMHLVSREAQRVRVNGNSFDFRAGESIHTENSYKYTPDELRQLAWDAGWAGEKVWLDDKGYFSVHLLKARPGACR</sequence>
<accession>A0A059KQM3</accession>
<evidence type="ECO:0000256" key="2">
    <source>
        <dbReference type="ARBA" id="ARBA00022679"/>
    </source>
</evidence>
<dbReference type="NCBIfam" id="TIGR03438">
    <property type="entry name" value="egtD_ergothio"/>
    <property type="match status" value="1"/>
</dbReference>
<dbReference type="PANTHER" id="PTHR43397">
    <property type="entry name" value="ERGOTHIONEINE BIOSYNTHESIS PROTEIN 1"/>
    <property type="match status" value="1"/>
</dbReference>
<evidence type="ECO:0000259" key="3">
    <source>
        <dbReference type="Pfam" id="PF10017"/>
    </source>
</evidence>
<dbReference type="PANTHER" id="PTHR43397:SF1">
    <property type="entry name" value="ERGOTHIONEINE BIOSYNTHESIS PROTEIN 1"/>
    <property type="match status" value="1"/>
</dbReference>
<dbReference type="GO" id="GO:0008168">
    <property type="term" value="F:methyltransferase activity"/>
    <property type="evidence" value="ECO:0007669"/>
    <property type="project" value="UniProtKB-KW"/>
</dbReference>